<dbReference type="Proteomes" id="UP000187097">
    <property type="component" value="Chromosome"/>
</dbReference>
<keyword evidence="1" id="KW-0732">Signal</keyword>
<evidence type="ECO:0000256" key="1">
    <source>
        <dbReference type="SAM" id="SignalP"/>
    </source>
</evidence>
<reference evidence="2" key="2">
    <citation type="submission" date="2020-01" db="EMBL/GenBank/DDBJ databases">
        <title>Complete genome investigation of Xanthomonas oryzae strains.</title>
        <authorList>
            <person name="Kaur A."/>
            <person name="Bansal K."/>
            <person name="Patil P.B."/>
        </authorList>
    </citation>
    <scope>NUCLEOTIDE SEQUENCE</scope>
    <source>
        <strain evidence="2">IXO792</strain>
    </source>
</reference>
<dbReference type="EMBL" id="CP047493">
    <property type="protein sequence ID" value="UXW01279.1"/>
    <property type="molecule type" value="Genomic_DNA"/>
</dbReference>
<evidence type="ECO:0000313" key="2">
    <source>
        <dbReference type="EMBL" id="UXW01279.1"/>
    </source>
</evidence>
<sequence>MTTHSATRHFRKSALSILFALATGASTSASAQAIKVYVKNYNSNVKGLWIQNEENPNGWACFPVTAPLRTSSGRITPGTANAPALLYGLYYSAYALISTDCNAGGQRINNLSTHYYKAPNNQASTTIYITNTMLNISP</sequence>
<reference evidence="2" key="1">
    <citation type="submission" date="2015-01" db="EMBL/GenBank/DDBJ databases">
        <authorList>
            <person name="Midha S."/>
            <person name="Anil M.G."/>
            <person name="Mishra D."/>
            <person name="Brahma K."/>
            <person name="Laha G.S."/>
            <person name="Sundaram R.M."/>
            <person name="Sonti R.V."/>
            <person name="Patil P.B."/>
        </authorList>
    </citation>
    <scope>NUCLEOTIDE SEQUENCE</scope>
    <source>
        <strain evidence="2">IXO792</strain>
    </source>
</reference>
<evidence type="ECO:0000313" key="3">
    <source>
        <dbReference type="Proteomes" id="UP000187097"/>
    </source>
</evidence>
<proteinExistence type="predicted"/>
<organism evidence="2 3">
    <name type="scientific">Xanthomonas oryzae pv. oryzae</name>
    <dbReference type="NCBI Taxonomy" id="64187"/>
    <lineage>
        <taxon>Bacteria</taxon>
        <taxon>Pseudomonadati</taxon>
        <taxon>Pseudomonadota</taxon>
        <taxon>Gammaproteobacteria</taxon>
        <taxon>Lysobacterales</taxon>
        <taxon>Lysobacteraceae</taxon>
        <taxon>Xanthomonas</taxon>
    </lineage>
</organism>
<feature type="signal peptide" evidence="1">
    <location>
        <begin position="1"/>
        <end position="31"/>
    </location>
</feature>
<name>A0AAJ5MBP2_XANOO</name>
<dbReference type="RefSeq" id="WP_011408313.1">
    <property type="nucleotide sequence ID" value="NZ_CP011532.1"/>
</dbReference>
<gene>
    <name evidence="2" type="ORF">IXO792_09505</name>
</gene>
<dbReference type="AlphaFoldDB" id="A0AAJ5MBP2"/>
<feature type="chain" id="PRO_5042600825" evidence="1">
    <location>
        <begin position="32"/>
        <end position="138"/>
    </location>
</feature>
<accession>A0AAJ5MBP2</accession>
<protein>
    <submittedName>
        <fullName evidence="2">Uncharacterized protein</fullName>
    </submittedName>
</protein>